<feature type="binding site" evidence="15">
    <location>
        <position position="484"/>
    </location>
    <ligand>
        <name>Mg(2+)</name>
        <dbReference type="ChEBI" id="CHEBI:18420"/>
        <note>shared with alpha subunit</note>
    </ligand>
</feature>
<evidence type="ECO:0000259" key="19">
    <source>
        <dbReference type="PROSITE" id="PS51483"/>
    </source>
</evidence>
<dbReference type="PANTHER" id="PTHR10947:SF0">
    <property type="entry name" value="PHENYLALANINE--TRNA LIGASE BETA SUBUNIT"/>
    <property type="match status" value="1"/>
</dbReference>
<feature type="binding site" evidence="15">
    <location>
        <position position="487"/>
    </location>
    <ligand>
        <name>Mg(2+)</name>
        <dbReference type="ChEBI" id="CHEBI:18420"/>
        <note>shared with alpha subunit</note>
    </ligand>
</feature>
<evidence type="ECO:0000256" key="7">
    <source>
        <dbReference type="ARBA" id="ARBA00022723"/>
    </source>
</evidence>
<keyword evidence="9 15" id="KW-0067">ATP-binding</keyword>
<dbReference type="SUPFAM" id="SSF54991">
    <property type="entry name" value="Anticodon-binding domain of PheRS"/>
    <property type="match status" value="1"/>
</dbReference>
<dbReference type="PROSITE" id="PS50886">
    <property type="entry name" value="TRBD"/>
    <property type="match status" value="1"/>
</dbReference>
<dbReference type="InterPro" id="IPR005147">
    <property type="entry name" value="tRNA_synthase_B5-dom"/>
</dbReference>
<feature type="domain" description="B5" evidence="19">
    <location>
        <begin position="424"/>
        <end position="500"/>
    </location>
</feature>
<name>A0ABM9NYM0_9FLAO</name>
<dbReference type="SMART" id="SM00874">
    <property type="entry name" value="B5"/>
    <property type="match status" value="1"/>
</dbReference>
<gene>
    <name evidence="15 20" type="primary">pheT</name>
    <name evidence="20" type="ORF">T190607A01A_20268</name>
</gene>
<keyword evidence="10 15" id="KW-0460">Magnesium</keyword>
<evidence type="ECO:0000256" key="2">
    <source>
        <dbReference type="ARBA" id="ARBA00008653"/>
    </source>
</evidence>
<comment type="subcellular location">
    <subcellularLocation>
        <location evidence="1 15">Cytoplasm</location>
    </subcellularLocation>
</comment>
<evidence type="ECO:0000256" key="4">
    <source>
        <dbReference type="ARBA" id="ARBA00022490"/>
    </source>
</evidence>
<dbReference type="EC" id="6.1.1.20" evidence="15"/>
<feature type="binding site" evidence="15">
    <location>
        <position position="478"/>
    </location>
    <ligand>
        <name>Mg(2+)</name>
        <dbReference type="ChEBI" id="CHEBI:18420"/>
        <note>shared with alpha subunit</note>
    </ligand>
</feature>
<evidence type="ECO:0000256" key="11">
    <source>
        <dbReference type="ARBA" id="ARBA00022884"/>
    </source>
</evidence>
<dbReference type="InterPro" id="IPR004532">
    <property type="entry name" value="Phe-tRNA-ligase_IIc_bsu_bact"/>
</dbReference>
<dbReference type="InterPro" id="IPR012340">
    <property type="entry name" value="NA-bd_OB-fold"/>
</dbReference>
<dbReference type="InterPro" id="IPR036690">
    <property type="entry name" value="Fdx_antiC-bd_sf"/>
</dbReference>
<dbReference type="NCBIfam" id="TIGR00472">
    <property type="entry name" value="pheT_bact"/>
    <property type="match status" value="1"/>
</dbReference>
<dbReference type="Pfam" id="PF17759">
    <property type="entry name" value="tRNA_synthFbeta"/>
    <property type="match status" value="1"/>
</dbReference>
<keyword evidence="8 15" id="KW-0547">Nucleotide-binding</keyword>
<dbReference type="Pfam" id="PF01588">
    <property type="entry name" value="tRNA_bind"/>
    <property type="match status" value="1"/>
</dbReference>
<comment type="subunit">
    <text evidence="3 15">Tetramer of two alpha and two beta subunits.</text>
</comment>
<evidence type="ECO:0000256" key="9">
    <source>
        <dbReference type="ARBA" id="ARBA00022840"/>
    </source>
</evidence>
<evidence type="ECO:0000256" key="10">
    <source>
        <dbReference type="ARBA" id="ARBA00022842"/>
    </source>
</evidence>
<keyword evidence="6 15" id="KW-0436">Ligase</keyword>
<dbReference type="Proteomes" id="UP001497416">
    <property type="component" value="Unassembled WGS sequence"/>
</dbReference>
<evidence type="ECO:0000256" key="5">
    <source>
        <dbReference type="ARBA" id="ARBA00022555"/>
    </source>
</evidence>
<dbReference type="Gene3D" id="3.30.930.10">
    <property type="entry name" value="Bira Bifunctional Protein, Domain 2"/>
    <property type="match status" value="1"/>
</dbReference>
<evidence type="ECO:0000313" key="20">
    <source>
        <dbReference type="EMBL" id="CAL2084228.1"/>
    </source>
</evidence>
<dbReference type="CDD" id="cd02796">
    <property type="entry name" value="tRNA_bind_bactPheRS"/>
    <property type="match status" value="1"/>
</dbReference>
<dbReference type="EMBL" id="CAXIXY010000004">
    <property type="protein sequence ID" value="CAL2084228.1"/>
    <property type="molecule type" value="Genomic_DNA"/>
</dbReference>
<feature type="binding site" evidence="15">
    <location>
        <position position="488"/>
    </location>
    <ligand>
        <name>Mg(2+)</name>
        <dbReference type="ChEBI" id="CHEBI:18420"/>
        <note>shared with alpha subunit</note>
    </ligand>
</feature>
<feature type="domain" description="FDX-ACB" evidence="18">
    <location>
        <begin position="724"/>
        <end position="817"/>
    </location>
</feature>
<dbReference type="InterPro" id="IPR002547">
    <property type="entry name" value="tRNA-bd_dom"/>
</dbReference>
<dbReference type="SMART" id="SM00896">
    <property type="entry name" value="FDX-ACB"/>
    <property type="match status" value="1"/>
</dbReference>
<evidence type="ECO:0000256" key="8">
    <source>
        <dbReference type="ARBA" id="ARBA00022741"/>
    </source>
</evidence>
<dbReference type="SUPFAM" id="SSF55681">
    <property type="entry name" value="Class II aaRS and biotin synthetases"/>
    <property type="match status" value="1"/>
</dbReference>
<evidence type="ECO:0000259" key="18">
    <source>
        <dbReference type="PROSITE" id="PS51447"/>
    </source>
</evidence>
<dbReference type="Gene3D" id="2.40.50.140">
    <property type="entry name" value="Nucleic acid-binding proteins"/>
    <property type="match status" value="1"/>
</dbReference>
<dbReference type="NCBIfam" id="NF045760">
    <property type="entry name" value="YtpR"/>
    <property type="match status" value="1"/>
</dbReference>
<dbReference type="Gene3D" id="3.30.56.10">
    <property type="match status" value="2"/>
</dbReference>
<evidence type="ECO:0000313" key="21">
    <source>
        <dbReference type="Proteomes" id="UP001497416"/>
    </source>
</evidence>
<dbReference type="Gene3D" id="3.50.40.10">
    <property type="entry name" value="Phenylalanyl-trna Synthetase, Chain B, domain 3"/>
    <property type="match status" value="1"/>
</dbReference>
<dbReference type="Pfam" id="PF03147">
    <property type="entry name" value="FDX-ACB"/>
    <property type="match status" value="1"/>
</dbReference>
<protein>
    <recommendedName>
        <fullName evidence="15">Phenylalanine--tRNA ligase beta subunit</fullName>
        <ecNumber evidence="15">6.1.1.20</ecNumber>
    </recommendedName>
    <alternativeName>
        <fullName evidence="15">Phenylalanyl-tRNA synthetase beta subunit</fullName>
        <shortName evidence="15">PheRS</shortName>
    </alternativeName>
</protein>
<dbReference type="CDD" id="cd00769">
    <property type="entry name" value="PheRS_beta_core"/>
    <property type="match status" value="1"/>
</dbReference>
<accession>A0ABM9NYM0</accession>
<dbReference type="InterPro" id="IPR005121">
    <property type="entry name" value="Fdx_antiC-bd"/>
</dbReference>
<keyword evidence="13 15" id="KW-0030">Aminoacyl-tRNA synthetase</keyword>
<evidence type="ECO:0000256" key="14">
    <source>
        <dbReference type="ARBA" id="ARBA00049255"/>
    </source>
</evidence>
<dbReference type="Gene3D" id="3.30.70.380">
    <property type="entry name" value="Ferrodoxin-fold anticodon-binding domain"/>
    <property type="match status" value="1"/>
</dbReference>
<dbReference type="InterPro" id="IPR033714">
    <property type="entry name" value="tRNA_bind_bactPheRS"/>
</dbReference>
<keyword evidence="11 16" id="KW-0694">RNA-binding</keyword>
<dbReference type="PROSITE" id="PS51447">
    <property type="entry name" value="FDX_ACB"/>
    <property type="match status" value="1"/>
</dbReference>
<keyword evidence="5 16" id="KW-0820">tRNA-binding</keyword>
<evidence type="ECO:0000256" key="6">
    <source>
        <dbReference type="ARBA" id="ARBA00022598"/>
    </source>
</evidence>
<comment type="similarity">
    <text evidence="2 15">Belongs to the phenylalanyl-tRNA synthetase beta subunit family. Type 1 subfamily.</text>
</comment>
<comment type="cofactor">
    <cofactor evidence="15">
        <name>Mg(2+)</name>
        <dbReference type="ChEBI" id="CHEBI:18420"/>
    </cofactor>
    <text evidence="15">Binds 2 magnesium ions per tetramer.</text>
</comment>
<comment type="caution">
    <text evidence="20">The sequence shown here is derived from an EMBL/GenBank/DDBJ whole genome shotgun (WGS) entry which is preliminary data.</text>
</comment>
<organism evidence="20 21">
    <name type="scientific">Tenacibaculum platacis</name>
    <dbReference type="NCBI Taxonomy" id="3137852"/>
    <lineage>
        <taxon>Bacteria</taxon>
        <taxon>Pseudomonadati</taxon>
        <taxon>Bacteroidota</taxon>
        <taxon>Flavobacteriia</taxon>
        <taxon>Flavobacteriales</taxon>
        <taxon>Flavobacteriaceae</taxon>
        <taxon>Tenacibaculum</taxon>
    </lineage>
</organism>
<keyword evidence="21" id="KW-1185">Reference proteome</keyword>
<proteinExistence type="inferred from homology"/>
<keyword evidence="4 15" id="KW-0963">Cytoplasm</keyword>
<dbReference type="Pfam" id="PF03484">
    <property type="entry name" value="B5"/>
    <property type="match status" value="1"/>
</dbReference>
<dbReference type="InterPro" id="IPR041616">
    <property type="entry name" value="PheRS_beta_core"/>
</dbReference>
<dbReference type="InterPro" id="IPR009061">
    <property type="entry name" value="DNA-bd_dom_put_sf"/>
</dbReference>
<dbReference type="HAMAP" id="MF_00283">
    <property type="entry name" value="Phe_tRNA_synth_beta1"/>
    <property type="match status" value="1"/>
</dbReference>
<feature type="domain" description="TRNA-binding" evidence="17">
    <location>
        <begin position="51"/>
        <end position="164"/>
    </location>
</feature>
<dbReference type="SUPFAM" id="SSF46955">
    <property type="entry name" value="Putative DNA-binding domain"/>
    <property type="match status" value="1"/>
</dbReference>
<dbReference type="PANTHER" id="PTHR10947">
    <property type="entry name" value="PHENYLALANYL-TRNA SYNTHETASE BETA CHAIN AND LEUCINE-RICH REPEAT-CONTAINING PROTEIN 47"/>
    <property type="match status" value="1"/>
</dbReference>
<dbReference type="Pfam" id="PF03483">
    <property type="entry name" value="B3_4"/>
    <property type="match status" value="1"/>
</dbReference>
<evidence type="ECO:0000256" key="13">
    <source>
        <dbReference type="ARBA" id="ARBA00023146"/>
    </source>
</evidence>
<dbReference type="InterPro" id="IPR020825">
    <property type="entry name" value="Phe-tRNA_synthase-like_B3/B4"/>
</dbReference>
<evidence type="ECO:0000256" key="15">
    <source>
        <dbReference type="HAMAP-Rule" id="MF_00283"/>
    </source>
</evidence>
<dbReference type="PROSITE" id="PS51483">
    <property type="entry name" value="B5"/>
    <property type="match status" value="1"/>
</dbReference>
<keyword evidence="12 15" id="KW-0648">Protein biosynthesis</keyword>
<evidence type="ECO:0000256" key="3">
    <source>
        <dbReference type="ARBA" id="ARBA00011209"/>
    </source>
</evidence>
<evidence type="ECO:0000256" key="16">
    <source>
        <dbReference type="PROSITE-ProRule" id="PRU00209"/>
    </source>
</evidence>
<evidence type="ECO:0000256" key="12">
    <source>
        <dbReference type="ARBA" id="ARBA00022917"/>
    </source>
</evidence>
<dbReference type="InterPro" id="IPR045864">
    <property type="entry name" value="aa-tRNA-synth_II/BPL/LPL"/>
</dbReference>
<reference evidence="20 21" key="1">
    <citation type="submission" date="2024-05" db="EMBL/GenBank/DDBJ databases">
        <authorList>
            <person name="Duchaud E."/>
        </authorList>
    </citation>
    <scope>NUCLEOTIDE SEQUENCE [LARGE SCALE GENOMIC DNA]</scope>
    <source>
        <strain evidence="20">Ena-SAMPLE-TAB-13-05-2024-13:56:06:370-140302</strain>
    </source>
</reference>
<comment type="catalytic activity">
    <reaction evidence="14 15">
        <text>tRNA(Phe) + L-phenylalanine + ATP = L-phenylalanyl-tRNA(Phe) + AMP + diphosphate + H(+)</text>
        <dbReference type="Rhea" id="RHEA:19413"/>
        <dbReference type="Rhea" id="RHEA-COMP:9668"/>
        <dbReference type="Rhea" id="RHEA-COMP:9699"/>
        <dbReference type="ChEBI" id="CHEBI:15378"/>
        <dbReference type="ChEBI" id="CHEBI:30616"/>
        <dbReference type="ChEBI" id="CHEBI:33019"/>
        <dbReference type="ChEBI" id="CHEBI:58095"/>
        <dbReference type="ChEBI" id="CHEBI:78442"/>
        <dbReference type="ChEBI" id="CHEBI:78531"/>
        <dbReference type="ChEBI" id="CHEBI:456215"/>
        <dbReference type="EC" id="6.1.1.20"/>
    </reaction>
</comment>
<dbReference type="InterPro" id="IPR005146">
    <property type="entry name" value="B3/B4_tRNA-bd"/>
</dbReference>
<sequence length="817" mass="91633">MQAKRGKNKMKISYNWLQQFLQLDWSPEKTGELLTDLGLEVEGIELKESIKGSLKGVVVGEVLTCKKHPNADKLKVTTVNLGQGEPVQIVCGAPNVDAGQKVPVATIGTMLYDEKGEGFKIKKGKIRGEESHGMICAEDELGLGNSHDGIMILKEDLVPGTPCADVFKIETDHVFEIGLTPNRADAMSHYGVARDLRAGLMQKDVNLELISPSVSDFHVDERRLKIDIEVENKELIPRYCGITITDVEVKESPEWIKNRLKAIGIAPKNNVVDITNYVLHELGQPLHAFDASKIRGNKVVVKTLEEGTKFVTLDEVERELSAEDIMICDAEDNPLCIGGVFGGLKSGVTENTTTVFLESAYFNPVAIRKTAKRHGLNTDASFRFERGIDINQTKYALKRAALLIEEYAGGKLSSDILDFFPEKVKDFEVFLSFDSVYRLIGQEIPKETIKNILASLEIKINSVTEAGLGLVIPSYRVDVQREADIIEEILRVYGYNNIEFSHKLNASISFDDDKQVKVENTIANQLVSIGFNETMSNSLTKEDYISLSEDLNANFNVEMLNPLSSDLKVMRQSLLFSGLESIAYNINRKNNALKFFEFGKTYHKFESGYEEQKHLTLFVTGSRVKDSWKVANTASDFFYLKGVISSLFERVGLTNLKTSPSKSDVFSEGLTLSLGKTKLVDFGVVKRSILKEFSIKQEVLFADIKWDVILPLVGKKKIKVADLPKFPAVKRDLALLLDQKVEFKELYNLAFQSERKLLKEVDLFDVYEGKNLPEGKKSYAVSFVLQDENKTLNDKQIDKIMQKLQQTFEKNVGAELR</sequence>
<dbReference type="SUPFAM" id="SSF50249">
    <property type="entry name" value="Nucleic acid-binding proteins"/>
    <property type="match status" value="1"/>
</dbReference>
<evidence type="ECO:0000259" key="17">
    <source>
        <dbReference type="PROSITE" id="PS50886"/>
    </source>
</evidence>
<dbReference type="SMART" id="SM00873">
    <property type="entry name" value="B3_4"/>
    <property type="match status" value="1"/>
</dbReference>
<dbReference type="SUPFAM" id="SSF56037">
    <property type="entry name" value="PheT/TilS domain"/>
    <property type="match status" value="1"/>
</dbReference>
<keyword evidence="7 15" id="KW-0479">Metal-binding</keyword>
<dbReference type="InterPro" id="IPR045060">
    <property type="entry name" value="Phe-tRNA-ligase_IIc_bsu"/>
</dbReference>
<dbReference type="GO" id="GO:0004826">
    <property type="term" value="F:phenylalanine-tRNA ligase activity"/>
    <property type="evidence" value="ECO:0007669"/>
    <property type="project" value="UniProtKB-EC"/>
</dbReference>
<evidence type="ECO:0000256" key="1">
    <source>
        <dbReference type="ARBA" id="ARBA00004496"/>
    </source>
</evidence>